<dbReference type="InterPro" id="IPR053211">
    <property type="entry name" value="DNA_repair-toleration"/>
</dbReference>
<keyword evidence="10" id="KW-1185">Reference proteome</keyword>
<evidence type="ECO:0000259" key="8">
    <source>
        <dbReference type="Pfam" id="PF23598"/>
    </source>
</evidence>
<dbReference type="InterPro" id="IPR032675">
    <property type="entry name" value="LRR_dom_sf"/>
</dbReference>
<dbReference type="Gene3D" id="3.80.10.10">
    <property type="entry name" value="Ribonuclease Inhibitor"/>
    <property type="match status" value="5"/>
</dbReference>
<dbReference type="Proteomes" id="UP000222542">
    <property type="component" value="Unassembled WGS sequence"/>
</dbReference>
<name>A0A2G2ZLD6_CAPAN</name>
<dbReference type="InterPro" id="IPR001611">
    <property type="entry name" value="Leu-rich_rpt"/>
</dbReference>
<dbReference type="Pfam" id="PF00560">
    <property type="entry name" value="LRR_1"/>
    <property type="match status" value="4"/>
</dbReference>
<organism evidence="9 10">
    <name type="scientific">Capsicum annuum</name>
    <name type="common">Capsicum pepper</name>
    <dbReference type="NCBI Taxonomy" id="4072"/>
    <lineage>
        <taxon>Eukaryota</taxon>
        <taxon>Viridiplantae</taxon>
        <taxon>Streptophyta</taxon>
        <taxon>Embryophyta</taxon>
        <taxon>Tracheophyta</taxon>
        <taxon>Spermatophyta</taxon>
        <taxon>Magnoliopsida</taxon>
        <taxon>eudicotyledons</taxon>
        <taxon>Gunneridae</taxon>
        <taxon>Pentapetalae</taxon>
        <taxon>asterids</taxon>
        <taxon>lamiids</taxon>
        <taxon>Solanales</taxon>
        <taxon>Solanaceae</taxon>
        <taxon>Solanoideae</taxon>
        <taxon>Capsiceae</taxon>
        <taxon>Capsicum</taxon>
    </lineage>
</organism>
<keyword evidence="6" id="KW-1133">Transmembrane helix</keyword>
<evidence type="ECO:0000256" key="1">
    <source>
        <dbReference type="ARBA" id="ARBA00004167"/>
    </source>
</evidence>
<comment type="subcellular location">
    <subcellularLocation>
        <location evidence="1">Membrane</location>
        <topology evidence="1">Single-pass membrane protein</topology>
    </subcellularLocation>
</comment>
<dbReference type="PANTHER" id="PTHR48060:SF21">
    <property type="entry name" value="L DOMAIN-LIKE PROTEIN"/>
    <property type="match status" value="1"/>
</dbReference>
<reference evidence="9 10" key="1">
    <citation type="journal article" date="2014" name="Nat. Genet.">
        <title>Genome sequence of the hot pepper provides insights into the evolution of pungency in Capsicum species.</title>
        <authorList>
            <person name="Kim S."/>
            <person name="Park M."/>
            <person name="Yeom S.I."/>
            <person name="Kim Y.M."/>
            <person name="Lee J.M."/>
            <person name="Lee H.A."/>
            <person name="Seo E."/>
            <person name="Choi J."/>
            <person name="Cheong K."/>
            <person name="Kim K.T."/>
            <person name="Jung K."/>
            <person name="Lee G.W."/>
            <person name="Oh S.K."/>
            <person name="Bae C."/>
            <person name="Kim S.B."/>
            <person name="Lee H.Y."/>
            <person name="Kim S.Y."/>
            <person name="Kim M.S."/>
            <person name="Kang B.C."/>
            <person name="Jo Y.D."/>
            <person name="Yang H.B."/>
            <person name="Jeong H.J."/>
            <person name="Kang W.H."/>
            <person name="Kwon J.K."/>
            <person name="Shin C."/>
            <person name="Lim J.Y."/>
            <person name="Park J.H."/>
            <person name="Huh J.H."/>
            <person name="Kim J.S."/>
            <person name="Kim B.D."/>
            <person name="Cohen O."/>
            <person name="Paran I."/>
            <person name="Suh M.C."/>
            <person name="Lee S.B."/>
            <person name="Kim Y.K."/>
            <person name="Shin Y."/>
            <person name="Noh S.J."/>
            <person name="Park J."/>
            <person name="Seo Y.S."/>
            <person name="Kwon S.Y."/>
            <person name="Kim H.A."/>
            <person name="Park J.M."/>
            <person name="Kim H.J."/>
            <person name="Choi S.B."/>
            <person name="Bosland P.W."/>
            <person name="Reeves G."/>
            <person name="Jo S.H."/>
            <person name="Lee B.W."/>
            <person name="Cho H.T."/>
            <person name="Choi H.S."/>
            <person name="Lee M.S."/>
            <person name="Yu Y."/>
            <person name="Do Choi Y."/>
            <person name="Park B.S."/>
            <person name="van Deynze A."/>
            <person name="Ashrafi H."/>
            <person name="Hill T."/>
            <person name="Kim W.T."/>
            <person name="Pai H.S."/>
            <person name="Ahn H.K."/>
            <person name="Yeam I."/>
            <person name="Giovannoni J.J."/>
            <person name="Rose J.K."/>
            <person name="Sorensen I."/>
            <person name="Lee S.J."/>
            <person name="Kim R.W."/>
            <person name="Choi I.Y."/>
            <person name="Choi B.S."/>
            <person name="Lim J.S."/>
            <person name="Lee Y.H."/>
            <person name="Choi D."/>
        </authorList>
    </citation>
    <scope>NUCLEOTIDE SEQUENCE [LARGE SCALE GENOMIC DNA]</scope>
    <source>
        <strain evidence="10">cv. CM334</strain>
    </source>
</reference>
<keyword evidence="4" id="KW-0732">Signal</keyword>
<evidence type="ECO:0000256" key="5">
    <source>
        <dbReference type="ARBA" id="ARBA00022737"/>
    </source>
</evidence>
<evidence type="ECO:0000256" key="6">
    <source>
        <dbReference type="ARBA" id="ARBA00022989"/>
    </source>
</evidence>
<proteinExistence type="predicted"/>
<dbReference type="Gramene" id="PHT82741">
    <property type="protein sequence ID" value="PHT82741"/>
    <property type="gene ID" value="T459_11184"/>
</dbReference>
<keyword evidence="5" id="KW-0677">Repeat</keyword>
<dbReference type="EMBL" id="AYRZ02000004">
    <property type="protein sequence ID" value="PHT82741.1"/>
    <property type="molecule type" value="Genomic_DNA"/>
</dbReference>
<evidence type="ECO:0000256" key="2">
    <source>
        <dbReference type="ARBA" id="ARBA00022614"/>
    </source>
</evidence>
<comment type="caution">
    <text evidence="9">The sequence shown here is derived from an EMBL/GenBank/DDBJ whole genome shotgun (WGS) entry which is preliminary data.</text>
</comment>
<evidence type="ECO:0000256" key="4">
    <source>
        <dbReference type="ARBA" id="ARBA00022729"/>
    </source>
</evidence>
<evidence type="ECO:0000256" key="7">
    <source>
        <dbReference type="ARBA" id="ARBA00023136"/>
    </source>
</evidence>
<reference evidence="9 10" key="2">
    <citation type="journal article" date="2017" name="Genome Biol.">
        <title>New reference genome sequences of hot pepper reveal the massive evolution of plant disease-resistance genes by retroduplication.</title>
        <authorList>
            <person name="Kim S."/>
            <person name="Park J."/>
            <person name="Yeom S.I."/>
            <person name="Kim Y.M."/>
            <person name="Seo E."/>
            <person name="Kim K.T."/>
            <person name="Kim M.S."/>
            <person name="Lee J.M."/>
            <person name="Cheong K."/>
            <person name="Shin H.S."/>
            <person name="Kim S.B."/>
            <person name="Han K."/>
            <person name="Lee J."/>
            <person name="Park M."/>
            <person name="Lee H.A."/>
            <person name="Lee H.Y."/>
            <person name="Lee Y."/>
            <person name="Oh S."/>
            <person name="Lee J.H."/>
            <person name="Choi E."/>
            <person name="Choi E."/>
            <person name="Lee S.E."/>
            <person name="Jeon J."/>
            <person name="Kim H."/>
            <person name="Choi G."/>
            <person name="Song H."/>
            <person name="Lee J."/>
            <person name="Lee S.C."/>
            <person name="Kwon J.K."/>
            <person name="Lee H.Y."/>
            <person name="Koo N."/>
            <person name="Hong Y."/>
            <person name="Kim R.W."/>
            <person name="Kang W.H."/>
            <person name="Huh J.H."/>
            <person name="Kang B.C."/>
            <person name="Yang T.J."/>
            <person name="Lee Y.H."/>
            <person name="Bennetzen J.L."/>
            <person name="Choi D."/>
        </authorList>
    </citation>
    <scope>NUCLEOTIDE SEQUENCE [LARGE SCALE GENOMIC DNA]</scope>
    <source>
        <strain evidence="10">cv. CM334</strain>
    </source>
</reference>
<keyword evidence="2" id="KW-0433">Leucine-rich repeat</keyword>
<protein>
    <recommendedName>
        <fullName evidence="8">Disease resistance R13L4/SHOC-2-like LRR domain-containing protein</fullName>
    </recommendedName>
</protein>
<keyword evidence="7" id="KW-0472">Membrane</keyword>
<keyword evidence="3" id="KW-0812">Transmembrane</keyword>
<dbReference type="STRING" id="4072.A0A2G2ZLD6"/>
<sequence>MALTGKIPREFGNLSFLVSLDLGSNNFHGNLPQEMTRLRRLKFLGLSVNSFIREVPSWFGFLHQLQFLSLGNDSFTGSIPSSFSNVSTLETLNLYFNSIEGQIPKVTGNLLNLRVLNLKGNKLVGFITPYLSNASRLETLKLSYNSLQGNIPEGINNLHNMNWLSIESNQFTGSIPFKVFNISRIEFIAFTGNSLSGSLPNGLCNGLPKLKGLYLSKNKLHGPMPTSLSNCSQLQILSLSGNEFDGPIHSEIGRLSNLQILYLGTYHFTGRIPNEVGNLSSLLDLDLSGNNSVGSIPTIIGNLRNLQLFNLTINKLTGFIGDHICKLQHLGEIYLGQNQLSGSIPYYFGNITSLREIHLGSNIPPSLGNLQDLVVLDLSSNNMVGFLPAEIGNLKVVTEMDLLMNQFSDEIPREIGGLQNLAHLSLRHNKLQGYIPDSRRNMIDRERSGPSGSGMLITARAPVRVVKNLVSKHNSWSQGICEITSVVLIEMRAEALEGVHFKFGDTHEDSKLVSVRVIDDDYWIYRMIECASEGSISSGRSTLICGLSEIMNCKSWYDDTNLDQCHIRLRPIDIQTIMIIDILNVACTEKEPQPLRHTRVGGFPAESMADFISPVEYQTCRPLTVLNYCPCFRIIVSHPYYFDHMNYVHDYQIDRGRFGPSGSGMLVTTRAPVQFVTLGISLDPHVFLSSPPPSCKHHQRIHTLHNPLYHIPQSGRDNFGRLELDLEELDFVELVVFDLLELGREGLDLVEVFGVQVSLMELEDFGNGLVYWSLRLGGSGWFGLRHLVELGKDLVIEAMFRD</sequence>
<dbReference type="FunFam" id="3.80.10.10:FF:000095">
    <property type="entry name" value="LRR receptor-like serine/threonine-protein kinase GSO1"/>
    <property type="match status" value="2"/>
</dbReference>
<dbReference type="Pfam" id="PF23598">
    <property type="entry name" value="LRR_14"/>
    <property type="match status" value="1"/>
</dbReference>
<dbReference type="SUPFAM" id="SSF52058">
    <property type="entry name" value="L domain-like"/>
    <property type="match status" value="1"/>
</dbReference>
<dbReference type="SUPFAM" id="SSF52047">
    <property type="entry name" value="RNI-like"/>
    <property type="match status" value="1"/>
</dbReference>
<feature type="domain" description="Disease resistance R13L4/SHOC-2-like LRR" evidence="8">
    <location>
        <begin position="226"/>
        <end position="359"/>
    </location>
</feature>
<accession>A0A2G2ZLD6</accession>
<dbReference type="InterPro" id="IPR055414">
    <property type="entry name" value="LRR_R13L4/SHOC2-like"/>
</dbReference>
<evidence type="ECO:0000313" key="10">
    <source>
        <dbReference type="Proteomes" id="UP000222542"/>
    </source>
</evidence>
<gene>
    <name evidence="9" type="ORF">T459_11184</name>
</gene>
<dbReference type="GO" id="GO:0016020">
    <property type="term" value="C:membrane"/>
    <property type="evidence" value="ECO:0007669"/>
    <property type="project" value="UniProtKB-SubCell"/>
</dbReference>
<evidence type="ECO:0000256" key="3">
    <source>
        <dbReference type="ARBA" id="ARBA00022692"/>
    </source>
</evidence>
<dbReference type="PANTHER" id="PTHR48060">
    <property type="entry name" value="DNA DAMAGE-REPAIR/TOLERATION PROTEIN DRT100"/>
    <property type="match status" value="1"/>
</dbReference>
<dbReference type="AlphaFoldDB" id="A0A2G2ZLD6"/>
<evidence type="ECO:0000313" key="9">
    <source>
        <dbReference type="EMBL" id="PHT82741.1"/>
    </source>
</evidence>